<dbReference type="RefSeq" id="WP_015650642.1">
    <property type="nucleotide sequence ID" value="NC_020506.1"/>
</dbReference>
<sequence>MTQLNWQSIMMARQTLGLPVDDATMSTVQEDLEERVDDLFQTINWRAEREWFDQNPGQLIPSEVTISLHQQALREAVAQIMDDEVNDPMQQHLIALEEAEETQRQQTLDAS</sequence>
<dbReference type="PATRIC" id="fig|1121353.3.peg.779"/>
<dbReference type="Proteomes" id="UP000011760">
    <property type="component" value="Chromosome"/>
</dbReference>
<accession>M1UJZ2</accession>
<organism evidence="1 2">
    <name type="scientific">Corynebacterium callunae DSM 20147</name>
    <dbReference type="NCBI Taxonomy" id="1121353"/>
    <lineage>
        <taxon>Bacteria</taxon>
        <taxon>Bacillati</taxon>
        <taxon>Actinomycetota</taxon>
        <taxon>Actinomycetes</taxon>
        <taxon>Mycobacteriales</taxon>
        <taxon>Corynebacteriaceae</taxon>
        <taxon>Corynebacterium</taxon>
    </lineage>
</organism>
<reference evidence="1 2" key="1">
    <citation type="submission" date="2013-02" db="EMBL/GenBank/DDBJ databases">
        <title>The complete genome sequence of Corynebacterium callunae DSM 20147.</title>
        <authorList>
            <person name="Ruckert C."/>
            <person name="Albersmeier A."/>
            <person name="Kalinowski J."/>
        </authorList>
    </citation>
    <scope>NUCLEOTIDE SEQUENCE [LARGE SCALE GENOMIC DNA]</scope>
    <source>
        <strain evidence="1 2">DSM 20147</strain>
    </source>
</reference>
<protein>
    <submittedName>
        <fullName evidence="1">Uncharacterized protein</fullName>
    </submittedName>
</protein>
<dbReference type="AlphaFoldDB" id="M1UJZ2"/>
<dbReference type="STRING" id="1121353.H924_03790"/>
<dbReference type="KEGG" id="ccn:H924_03790"/>
<proteinExistence type="predicted"/>
<evidence type="ECO:0000313" key="2">
    <source>
        <dbReference type="Proteomes" id="UP000011760"/>
    </source>
</evidence>
<name>M1UJZ2_9CORY</name>
<dbReference type="HOGENOM" id="CLU_2154102_0_0_11"/>
<dbReference type="EMBL" id="CP004354">
    <property type="protein sequence ID" value="AGG66204.1"/>
    <property type="molecule type" value="Genomic_DNA"/>
</dbReference>
<keyword evidence="2" id="KW-1185">Reference proteome</keyword>
<gene>
    <name evidence="1" type="ORF">H924_03790</name>
</gene>
<evidence type="ECO:0000313" key="1">
    <source>
        <dbReference type="EMBL" id="AGG66204.1"/>
    </source>
</evidence>